<dbReference type="AlphaFoldDB" id="A0A9P4MCN9"/>
<dbReference type="Proteomes" id="UP000799439">
    <property type="component" value="Unassembled WGS sequence"/>
</dbReference>
<proteinExistence type="predicted"/>
<gene>
    <name evidence="2" type="ORF">K461DRAFT_298136</name>
</gene>
<keyword evidence="3" id="KW-1185">Reference proteome</keyword>
<feature type="compositionally biased region" description="Polar residues" evidence="1">
    <location>
        <begin position="22"/>
        <end position="31"/>
    </location>
</feature>
<name>A0A9P4MCN9_9PEZI</name>
<comment type="caution">
    <text evidence="2">The sequence shown here is derived from an EMBL/GenBank/DDBJ whole genome shotgun (WGS) entry which is preliminary data.</text>
</comment>
<feature type="compositionally biased region" description="Basic and acidic residues" evidence="1">
    <location>
        <begin position="54"/>
        <end position="63"/>
    </location>
</feature>
<feature type="region of interest" description="Disordered" evidence="1">
    <location>
        <begin position="22"/>
        <end position="137"/>
    </location>
</feature>
<evidence type="ECO:0000313" key="2">
    <source>
        <dbReference type="EMBL" id="KAF2148032.1"/>
    </source>
</evidence>
<feature type="compositionally biased region" description="Acidic residues" evidence="1">
    <location>
        <begin position="77"/>
        <end position="86"/>
    </location>
</feature>
<protein>
    <submittedName>
        <fullName evidence="2">Uncharacterized protein</fullName>
    </submittedName>
</protein>
<reference evidence="2" key="1">
    <citation type="journal article" date="2020" name="Stud. Mycol.">
        <title>101 Dothideomycetes genomes: a test case for predicting lifestyles and emergence of pathogens.</title>
        <authorList>
            <person name="Haridas S."/>
            <person name="Albert R."/>
            <person name="Binder M."/>
            <person name="Bloem J."/>
            <person name="Labutti K."/>
            <person name="Salamov A."/>
            <person name="Andreopoulos B."/>
            <person name="Baker S."/>
            <person name="Barry K."/>
            <person name="Bills G."/>
            <person name="Bluhm B."/>
            <person name="Cannon C."/>
            <person name="Castanera R."/>
            <person name="Culley D."/>
            <person name="Daum C."/>
            <person name="Ezra D."/>
            <person name="Gonzalez J."/>
            <person name="Henrissat B."/>
            <person name="Kuo A."/>
            <person name="Liang C."/>
            <person name="Lipzen A."/>
            <person name="Lutzoni F."/>
            <person name="Magnuson J."/>
            <person name="Mondo S."/>
            <person name="Nolan M."/>
            <person name="Ohm R."/>
            <person name="Pangilinan J."/>
            <person name="Park H.-J."/>
            <person name="Ramirez L."/>
            <person name="Alfaro M."/>
            <person name="Sun H."/>
            <person name="Tritt A."/>
            <person name="Yoshinaga Y."/>
            <person name="Zwiers L.-H."/>
            <person name="Turgeon B."/>
            <person name="Goodwin S."/>
            <person name="Spatafora J."/>
            <person name="Crous P."/>
            <person name="Grigoriev I."/>
        </authorList>
    </citation>
    <scope>NUCLEOTIDE SEQUENCE</scope>
    <source>
        <strain evidence="2">CBS 260.36</strain>
    </source>
</reference>
<evidence type="ECO:0000256" key="1">
    <source>
        <dbReference type="SAM" id="MobiDB-lite"/>
    </source>
</evidence>
<feature type="compositionally biased region" description="Basic and acidic residues" evidence="1">
    <location>
        <begin position="32"/>
        <end position="42"/>
    </location>
</feature>
<organism evidence="2 3">
    <name type="scientific">Myriangium duriaei CBS 260.36</name>
    <dbReference type="NCBI Taxonomy" id="1168546"/>
    <lineage>
        <taxon>Eukaryota</taxon>
        <taxon>Fungi</taxon>
        <taxon>Dikarya</taxon>
        <taxon>Ascomycota</taxon>
        <taxon>Pezizomycotina</taxon>
        <taxon>Dothideomycetes</taxon>
        <taxon>Dothideomycetidae</taxon>
        <taxon>Myriangiales</taxon>
        <taxon>Myriangiaceae</taxon>
        <taxon>Myriangium</taxon>
    </lineage>
</organism>
<evidence type="ECO:0000313" key="3">
    <source>
        <dbReference type="Proteomes" id="UP000799439"/>
    </source>
</evidence>
<accession>A0A9P4MCN9</accession>
<dbReference type="EMBL" id="ML996094">
    <property type="protein sequence ID" value="KAF2148032.1"/>
    <property type="molecule type" value="Genomic_DNA"/>
</dbReference>
<sequence>MSLYNLRSGQSGRANELAYTASSISGNASTTSDERLLPDDAQHGPSDACTIDTDDGHAAHSSESETDNDSESVIQSDSDEDSDIEVESNKEGPWPAKKKQRVRLSSDDIQEAPKVSRRASGSLKVPANDAAQPSDESLHEVDQMVEDLFTRASLTRFCSIVDGWRESDPLPFAMDSFQRLKNYMSISTTTANLYREFLERFSLCRFAQLADNDTAPRAFRRGRTAELWKTETILRGSSSRSRQHKVAEARALNRVCAGFDGLLCFMPFRSIDGKKITVGNSYRSKFGVSKYQDLKRQRLAYFHERLSIRETHTRFFLEAGAYFEEALFTGSDVHFIWENRPTWKQDLKTLPLEELVQYLKPVQFFQQDAQEPEQLSDPPWFQGISFEHE</sequence>